<dbReference type="EMBL" id="KZ451929">
    <property type="protein sequence ID" value="PKA61542.1"/>
    <property type="molecule type" value="Genomic_DNA"/>
</dbReference>
<dbReference type="STRING" id="1088818.A0A2I0B180"/>
<evidence type="ECO:0000256" key="4">
    <source>
        <dbReference type="ARBA" id="ARBA00022786"/>
    </source>
</evidence>
<dbReference type="GO" id="GO:0016567">
    <property type="term" value="P:protein ubiquitination"/>
    <property type="evidence" value="ECO:0007669"/>
    <property type="project" value="UniProtKB-UniRule"/>
</dbReference>
<evidence type="ECO:0000313" key="7">
    <source>
        <dbReference type="EMBL" id="PKA61542.1"/>
    </source>
</evidence>
<evidence type="ECO:0000256" key="3">
    <source>
        <dbReference type="ARBA" id="ARBA00022679"/>
    </source>
</evidence>
<dbReference type="Pfam" id="PF04564">
    <property type="entry name" value="U-box"/>
    <property type="match status" value="1"/>
</dbReference>
<dbReference type="InterPro" id="IPR016024">
    <property type="entry name" value="ARM-type_fold"/>
</dbReference>
<comment type="pathway">
    <text evidence="2 5">Protein modification; protein ubiquitination.</text>
</comment>
<keyword evidence="3 5" id="KW-0808">Transferase</keyword>
<dbReference type="EC" id="2.3.2.27" evidence="5"/>
<name>A0A2I0B180_9ASPA</name>
<dbReference type="InterPro" id="IPR045210">
    <property type="entry name" value="RING-Ubox_PUB"/>
</dbReference>
<sequence>MEEVEVPSYFLCPISLQIMRDPVTLSTGITYDRCSIERWLFSGRRATCPVTKQPLPDSGEGDLIPNHTLRRLIQSWCSANAASGVERFPTPRAPVGKAQLAALLAESQLQNSRVQALRKLKKIVGESERNKQFVAADTGVIDFLVSIVSGKNEEEDYPSPAVDEAVSILHYLQMSDDRLTSLLEKSDGDLISSLTAVLRRSNWQSRAFAVLLIKSLIEASPTATIFIHLSEEFFQEVIRVLRDRVSYQAMKAAMKALYTVLPWGRNAAKAVSAGAVQVLIELLLDEPEKRVCETMLVLLDEMSRSGRGRAEIAGHAAGMAVVSKKILRVSPAASERAVRILYEISRHSATATEKVIEEMVEVGVVSKLCLLLRTEVCSKRAREMAREILRMHSRVWRTSPCLSPQHLKVLRQSSRGRSC</sequence>
<dbReference type="InterPro" id="IPR013083">
    <property type="entry name" value="Znf_RING/FYVE/PHD"/>
</dbReference>
<accession>A0A2I0B180</accession>
<dbReference type="FunFam" id="3.30.40.10:FF:000442">
    <property type="entry name" value="RING-type E3 ubiquitin transferase"/>
    <property type="match status" value="1"/>
</dbReference>
<reference evidence="7 8" key="1">
    <citation type="journal article" date="2017" name="Nature">
        <title>The Apostasia genome and the evolution of orchids.</title>
        <authorList>
            <person name="Zhang G.Q."/>
            <person name="Liu K.W."/>
            <person name="Li Z."/>
            <person name="Lohaus R."/>
            <person name="Hsiao Y.Y."/>
            <person name="Niu S.C."/>
            <person name="Wang J.Y."/>
            <person name="Lin Y.C."/>
            <person name="Xu Q."/>
            <person name="Chen L.J."/>
            <person name="Yoshida K."/>
            <person name="Fujiwara S."/>
            <person name="Wang Z.W."/>
            <person name="Zhang Y.Q."/>
            <person name="Mitsuda N."/>
            <person name="Wang M."/>
            <person name="Liu G.H."/>
            <person name="Pecoraro L."/>
            <person name="Huang H.X."/>
            <person name="Xiao X.J."/>
            <person name="Lin M."/>
            <person name="Wu X.Y."/>
            <person name="Wu W.L."/>
            <person name="Chen Y.Y."/>
            <person name="Chang S.B."/>
            <person name="Sakamoto S."/>
            <person name="Ohme-Takagi M."/>
            <person name="Yagi M."/>
            <person name="Zeng S.J."/>
            <person name="Shen C.Y."/>
            <person name="Yeh C.M."/>
            <person name="Luo Y.B."/>
            <person name="Tsai W.C."/>
            <person name="Van de Peer Y."/>
            <person name="Liu Z.J."/>
        </authorList>
    </citation>
    <scope>NUCLEOTIDE SEQUENCE [LARGE SCALE GENOMIC DNA]</scope>
    <source>
        <strain evidence="8">cv. Shenzhen</strain>
        <tissue evidence="7">Stem</tissue>
    </source>
</reference>
<dbReference type="SUPFAM" id="SSF57850">
    <property type="entry name" value="RING/U-box"/>
    <property type="match status" value="1"/>
</dbReference>
<keyword evidence="4 5" id="KW-0833">Ubl conjugation pathway</keyword>
<dbReference type="UniPathway" id="UPA00143"/>
<proteinExistence type="predicted"/>
<dbReference type="SUPFAM" id="SSF48371">
    <property type="entry name" value="ARM repeat"/>
    <property type="match status" value="1"/>
</dbReference>
<dbReference type="InterPro" id="IPR058678">
    <property type="entry name" value="ARM_PUB"/>
</dbReference>
<comment type="catalytic activity">
    <reaction evidence="1 5">
        <text>S-ubiquitinyl-[E2 ubiquitin-conjugating enzyme]-L-cysteine + [acceptor protein]-L-lysine = [E2 ubiquitin-conjugating enzyme]-L-cysteine + N(6)-ubiquitinyl-[acceptor protein]-L-lysine.</text>
        <dbReference type="EC" id="2.3.2.27"/>
    </reaction>
</comment>
<dbReference type="SMART" id="SM00504">
    <property type="entry name" value="Ubox"/>
    <property type="match status" value="1"/>
</dbReference>
<dbReference type="GO" id="GO:0061630">
    <property type="term" value="F:ubiquitin protein ligase activity"/>
    <property type="evidence" value="ECO:0007669"/>
    <property type="project" value="UniProtKB-UniRule"/>
</dbReference>
<dbReference type="OrthoDB" id="10064100at2759"/>
<dbReference type="PROSITE" id="PS51698">
    <property type="entry name" value="U_BOX"/>
    <property type="match status" value="1"/>
</dbReference>
<dbReference type="Gene3D" id="3.30.40.10">
    <property type="entry name" value="Zinc/RING finger domain, C3HC4 (zinc finger)"/>
    <property type="match status" value="1"/>
</dbReference>
<keyword evidence="8" id="KW-1185">Reference proteome</keyword>
<dbReference type="InterPro" id="IPR003613">
    <property type="entry name" value="Ubox_domain"/>
</dbReference>
<feature type="domain" description="U-box" evidence="6">
    <location>
        <begin position="5"/>
        <end position="83"/>
    </location>
</feature>
<gene>
    <name evidence="7" type="primary">PUB23</name>
    <name evidence="7" type="ORF">AXF42_Ash018830</name>
</gene>
<dbReference type="AlphaFoldDB" id="A0A2I0B180"/>
<organism evidence="7 8">
    <name type="scientific">Apostasia shenzhenica</name>
    <dbReference type="NCBI Taxonomy" id="1088818"/>
    <lineage>
        <taxon>Eukaryota</taxon>
        <taxon>Viridiplantae</taxon>
        <taxon>Streptophyta</taxon>
        <taxon>Embryophyta</taxon>
        <taxon>Tracheophyta</taxon>
        <taxon>Spermatophyta</taxon>
        <taxon>Magnoliopsida</taxon>
        <taxon>Liliopsida</taxon>
        <taxon>Asparagales</taxon>
        <taxon>Orchidaceae</taxon>
        <taxon>Apostasioideae</taxon>
        <taxon>Apostasia</taxon>
    </lineage>
</organism>
<dbReference type="Pfam" id="PF25598">
    <property type="entry name" value="ARM_PUB"/>
    <property type="match status" value="1"/>
</dbReference>
<evidence type="ECO:0000259" key="6">
    <source>
        <dbReference type="PROSITE" id="PS51698"/>
    </source>
</evidence>
<evidence type="ECO:0000256" key="2">
    <source>
        <dbReference type="ARBA" id="ARBA00004906"/>
    </source>
</evidence>
<dbReference type="InterPro" id="IPR045185">
    <property type="entry name" value="PUB22/23/24-like"/>
</dbReference>
<dbReference type="Gene3D" id="1.25.10.10">
    <property type="entry name" value="Leucine-rich Repeat Variant"/>
    <property type="match status" value="1"/>
</dbReference>
<evidence type="ECO:0000256" key="5">
    <source>
        <dbReference type="RuleBase" id="RU369093"/>
    </source>
</evidence>
<protein>
    <recommendedName>
        <fullName evidence="5 6">U-box domain-containing protein</fullName>
        <ecNumber evidence="5">2.3.2.27</ecNumber>
    </recommendedName>
    <alternativeName>
        <fullName evidence="5">RING-type E3 ubiquitin transferase PUB</fullName>
    </alternativeName>
</protein>
<evidence type="ECO:0000256" key="1">
    <source>
        <dbReference type="ARBA" id="ARBA00000900"/>
    </source>
</evidence>
<dbReference type="PANTHER" id="PTHR22849">
    <property type="entry name" value="WDSAM1 PROTEIN"/>
    <property type="match status" value="1"/>
</dbReference>
<dbReference type="InterPro" id="IPR011989">
    <property type="entry name" value="ARM-like"/>
</dbReference>
<evidence type="ECO:0000313" key="8">
    <source>
        <dbReference type="Proteomes" id="UP000236161"/>
    </source>
</evidence>
<comment type="function">
    <text evidence="5">Functions as an E3 ubiquitin ligase.</text>
</comment>
<dbReference type="CDD" id="cd16664">
    <property type="entry name" value="RING-Ubox_PUB"/>
    <property type="match status" value="1"/>
</dbReference>
<dbReference type="Proteomes" id="UP000236161">
    <property type="component" value="Unassembled WGS sequence"/>
</dbReference>
<dbReference type="PANTHER" id="PTHR22849:SF132">
    <property type="entry name" value="E3 UBIQUITIN-PROTEIN LIGASE PUB23"/>
    <property type="match status" value="1"/>
</dbReference>